<keyword evidence="7" id="KW-1185">Reference proteome</keyword>
<dbReference type="Proteomes" id="UP000664417">
    <property type="component" value="Unassembled WGS sequence"/>
</dbReference>
<sequence>MKVSYVDLPGQYLQQRQEILDAVDATLRSGRYILGEPVSEFERRFAALCGVQHAVGVANGTDALILALKALDIGPGDEVITAANSWVSSASSIALVGAVPVFADVGDDYNLDPAKLEAAITPRTKAIMPVHLTGRCCDMTAINALAKRHGLAVIEDAAQAAGALFEGKPAGSMSDIACFSLHPLKNLNAAGDAGAVTTHHQHLADRIAQLRNHGLMERNHVAFWAYNSRLDSLQAAILNTKFEKLQAVIERRRHNASRYREQIADLVQCPQPRDNARDTYHLFVIQAERRDELKQFLKEQGISTAIHYPVPIHLQPSSEALGYARGSLPITEAQARRILSLPVHHLLEDEHIDYVASQLRAFYRS</sequence>
<dbReference type="EMBL" id="JAFREP010000001">
    <property type="protein sequence ID" value="MBO1317035.1"/>
    <property type="molecule type" value="Genomic_DNA"/>
</dbReference>
<dbReference type="Gene3D" id="3.90.1150.10">
    <property type="entry name" value="Aspartate Aminotransferase, domain 1"/>
    <property type="match status" value="1"/>
</dbReference>
<organism evidence="6 7">
    <name type="scientific">Acanthopleuribacter pedis</name>
    <dbReference type="NCBI Taxonomy" id="442870"/>
    <lineage>
        <taxon>Bacteria</taxon>
        <taxon>Pseudomonadati</taxon>
        <taxon>Acidobacteriota</taxon>
        <taxon>Holophagae</taxon>
        <taxon>Acanthopleuribacterales</taxon>
        <taxon>Acanthopleuribacteraceae</taxon>
        <taxon>Acanthopleuribacter</taxon>
    </lineage>
</organism>
<evidence type="ECO:0000256" key="2">
    <source>
        <dbReference type="ARBA" id="ARBA00037999"/>
    </source>
</evidence>
<evidence type="ECO:0000313" key="6">
    <source>
        <dbReference type="EMBL" id="MBO1317035.1"/>
    </source>
</evidence>
<dbReference type="InterPro" id="IPR015422">
    <property type="entry name" value="PyrdxlP-dep_Trfase_small"/>
</dbReference>
<keyword evidence="6" id="KW-0032">Aminotransferase</keyword>
<feature type="modified residue" description="N6-(pyridoxal phosphate)lysine" evidence="4">
    <location>
        <position position="185"/>
    </location>
</feature>
<keyword evidence="6" id="KW-0808">Transferase</keyword>
<evidence type="ECO:0000256" key="3">
    <source>
        <dbReference type="PIRSR" id="PIRSR000390-1"/>
    </source>
</evidence>
<keyword evidence="1 4" id="KW-0663">Pyridoxal phosphate</keyword>
<dbReference type="GO" id="GO:0000271">
    <property type="term" value="P:polysaccharide biosynthetic process"/>
    <property type="evidence" value="ECO:0007669"/>
    <property type="project" value="TreeGrafter"/>
</dbReference>
<protein>
    <submittedName>
        <fullName evidence="6">DegT/DnrJ/EryC1/StrS family aminotransferase</fullName>
    </submittedName>
</protein>
<evidence type="ECO:0000313" key="7">
    <source>
        <dbReference type="Proteomes" id="UP000664417"/>
    </source>
</evidence>
<comment type="similarity">
    <text evidence="2 5">Belongs to the DegT/DnrJ/EryC1 family.</text>
</comment>
<dbReference type="RefSeq" id="WP_207856271.1">
    <property type="nucleotide sequence ID" value="NZ_JAFREP010000001.1"/>
</dbReference>
<evidence type="ECO:0000256" key="5">
    <source>
        <dbReference type="RuleBase" id="RU004508"/>
    </source>
</evidence>
<dbReference type="PANTHER" id="PTHR30244:SF36">
    <property type="entry name" value="3-OXO-GLUCOSE-6-PHOSPHATE:GLUTAMATE AMINOTRANSFERASE"/>
    <property type="match status" value="1"/>
</dbReference>
<dbReference type="SUPFAM" id="SSF53383">
    <property type="entry name" value="PLP-dependent transferases"/>
    <property type="match status" value="1"/>
</dbReference>
<dbReference type="PANTHER" id="PTHR30244">
    <property type="entry name" value="TRANSAMINASE"/>
    <property type="match status" value="1"/>
</dbReference>
<dbReference type="GO" id="GO:0030170">
    <property type="term" value="F:pyridoxal phosphate binding"/>
    <property type="evidence" value="ECO:0007669"/>
    <property type="project" value="TreeGrafter"/>
</dbReference>
<dbReference type="InterPro" id="IPR015424">
    <property type="entry name" value="PyrdxlP-dep_Trfase"/>
</dbReference>
<dbReference type="Pfam" id="PF01041">
    <property type="entry name" value="DegT_DnrJ_EryC1"/>
    <property type="match status" value="1"/>
</dbReference>
<dbReference type="InterPro" id="IPR015421">
    <property type="entry name" value="PyrdxlP-dep_Trfase_major"/>
</dbReference>
<reference evidence="6" key="1">
    <citation type="submission" date="2021-03" db="EMBL/GenBank/DDBJ databases">
        <authorList>
            <person name="Wang G."/>
        </authorList>
    </citation>
    <scope>NUCLEOTIDE SEQUENCE</scope>
    <source>
        <strain evidence="6">KCTC 12899</strain>
    </source>
</reference>
<gene>
    <name evidence="6" type="ORF">J3U88_01090</name>
</gene>
<dbReference type="InterPro" id="IPR000653">
    <property type="entry name" value="DegT/StrS_aminotransferase"/>
</dbReference>
<name>A0A8J7QES5_9BACT</name>
<comment type="caution">
    <text evidence="6">The sequence shown here is derived from an EMBL/GenBank/DDBJ whole genome shotgun (WGS) entry which is preliminary data.</text>
</comment>
<feature type="active site" description="Proton acceptor" evidence="3">
    <location>
        <position position="185"/>
    </location>
</feature>
<dbReference type="AlphaFoldDB" id="A0A8J7QES5"/>
<dbReference type="PIRSF" id="PIRSF000390">
    <property type="entry name" value="PLP_StrS"/>
    <property type="match status" value="1"/>
</dbReference>
<dbReference type="Gene3D" id="3.40.640.10">
    <property type="entry name" value="Type I PLP-dependent aspartate aminotransferase-like (Major domain)"/>
    <property type="match status" value="1"/>
</dbReference>
<accession>A0A8J7QES5</accession>
<evidence type="ECO:0000256" key="1">
    <source>
        <dbReference type="ARBA" id="ARBA00022898"/>
    </source>
</evidence>
<dbReference type="CDD" id="cd00616">
    <property type="entry name" value="AHBA_syn"/>
    <property type="match status" value="1"/>
</dbReference>
<evidence type="ECO:0000256" key="4">
    <source>
        <dbReference type="PIRSR" id="PIRSR000390-2"/>
    </source>
</evidence>
<proteinExistence type="inferred from homology"/>
<dbReference type="GO" id="GO:0008483">
    <property type="term" value="F:transaminase activity"/>
    <property type="evidence" value="ECO:0007669"/>
    <property type="project" value="UniProtKB-KW"/>
</dbReference>